<proteinExistence type="predicted"/>
<dbReference type="Proteomes" id="UP000054988">
    <property type="component" value="Unassembled WGS sequence"/>
</dbReference>
<gene>
    <name evidence="1" type="ORF">WG66_16762</name>
</gene>
<dbReference type="AlphaFoldDB" id="A0A0W0F2T8"/>
<sequence length="229" mass="25633">MANKTEYEGSIPEDIGTGADISPLVYLDPNSITLCIPPSQPRKSPQMIAKTEVALRNTVPLALPLPLTQSASTTEGKQERHTFCPLELQKGIPLNDSIAPNPILPIAELEALHIRDDNDPIDDEGNARNDDAGEDEEEVMILGMYDGRLDGYMAMLRDFADGLEYQQQSHDYRMLDMVERRGAPLFRLIEECRRKEQQMNSTRGTALSTWDPSTIGAMYYRGRPLTHNS</sequence>
<reference evidence="1 2" key="1">
    <citation type="submission" date="2015-12" db="EMBL/GenBank/DDBJ databases">
        <title>Draft genome sequence of Moniliophthora roreri, the causal agent of frosty pod rot of cacao.</title>
        <authorList>
            <person name="Aime M.C."/>
            <person name="Diaz-Valderrama J.R."/>
            <person name="Kijpornyongpan T."/>
            <person name="Phillips-Mora W."/>
        </authorList>
    </citation>
    <scope>NUCLEOTIDE SEQUENCE [LARGE SCALE GENOMIC DNA]</scope>
    <source>
        <strain evidence="1 2">MCA 2952</strain>
    </source>
</reference>
<dbReference type="EMBL" id="LATX01002373">
    <property type="protein sequence ID" value="KTB30650.1"/>
    <property type="molecule type" value="Genomic_DNA"/>
</dbReference>
<comment type="caution">
    <text evidence="1">The sequence shown here is derived from an EMBL/GenBank/DDBJ whole genome shotgun (WGS) entry which is preliminary data.</text>
</comment>
<accession>A0A0W0F2T8</accession>
<evidence type="ECO:0000313" key="2">
    <source>
        <dbReference type="Proteomes" id="UP000054988"/>
    </source>
</evidence>
<organism evidence="1 2">
    <name type="scientific">Moniliophthora roreri</name>
    <name type="common">Frosty pod rot fungus</name>
    <name type="synonym">Monilia roreri</name>
    <dbReference type="NCBI Taxonomy" id="221103"/>
    <lineage>
        <taxon>Eukaryota</taxon>
        <taxon>Fungi</taxon>
        <taxon>Dikarya</taxon>
        <taxon>Basidiomycota</taxon>
        <taxon>Agaricomycotina</taxon>
        <taxon>Agaricomycetes</taxon>
        <taxon>Agaricomycetidae</taxon>
        <taxon>Agaricales</taxon>
        <taxon>Marasmiineae</taxon>
        <taxon>Marasmiaceae</taxon>
        <taxon>Moniliophthora</taxon>
    </lineage>
</organism>
<evidence type="ECO:0000313" key="1">
    <source>
        <dbReference type="EMBL" id="KTB30650.1"/>
    </source>
</evidence>
<name>A0A0W0F2T8_MONRR</name>
<protein>
    <submittedName>
        <fullName evidence="1">Uncharacterized protein</fullName>
    </submittedName>
</protein>